<evidence type="ECO:0000313" key="1">
    <source>
        <dbReference type="EMBL" id="TRY70924.1"/>
    </source>
</evidence>
<protein>
    <submittedName>
        <fullName evidence="1">Uncharacterized protein</fullName>
    </submittedName>
</protein>
<reference evidence="1 2" key="1">
    <citation type="journal article" date="2018" name="Nat. Ecol. Evol.">
        <title>Genomic signatures of mitonuclear coevolution across populations of Tigriopus californicus.</title>
        <authorList>
            <person name="Barreto F.S."/>
            <person name="Watson E.T."/>
            <person name="Lima T.G."/>
            <person name="Willett C.S."/>
            <person name="Edmands S."/>
            <person name="Li W."/>
            <person name="Burton R.S."/>
        </authorList>
    </citation>
    <scope>NUCLEOTIDE SEQUENCE [LARGE SCALE GENOMIC DNA]</scope>
    <source>
        <strain evidence="1 2">San Diego</strain>
    </source>
</reference>
<dbReference type="Proteomes" id="UP000318571">
    <property type="component" value="Chromosome 9"/>
</dbReference>
<accession>A0A553NZP9</accession>
<sequence length="141" mass="15729">MTEIMRLKCKVMTLLVSSSKKAPAAKTSLNDLEAVSSLTSNGVRYALDFKVSVSRCDGDLVNWIDVLNVKNLPHPLLCDPIQRYDVKATIGRYIKFTSLKPHKNVMVCFAQTETQFVLRGISLNETKCYHIVAALDHDSGK</sequence>
<gene>
    <name evidence="1" type="ORF">TCAL_16385</name>
</gene>
<keyword evidence="2" id="KW-1185">Reference proteome</keyword>
<name>A0A553NZP9_TIGCA</name>
<organism evidence="1 2">
    <name type="scientific">Tigriopus californicus</name>
    <name type="common">Marine copepod</name>
    <dbReference type="NCBI Taxonomy" id="6832"/>
    <lineage>
        <taxon>Eukaryota</taxon>
        <taxon>Metazoa</taxon>
        <taxon>Ecdysozoa</taxon>
        <taxon>Arthropoda</taxon>
        <taxon>Crustacea</taxon>
        <taxon>Multicrustacea</taxon>
        <taxon>Hexanauplia</taxon>
        <taxon>Copepoda</taxon>
        <taxon>Harpacticoida</taxon>
        <taxon>Harpacticidae</taxon>
        <taxon>Tigriopus</taxon>
    </lineage>
</organism>
<evidence type="ECO:0000313" key="2">
    <source>
        <dbReference type="Proteomes" id="UP000318571"/>
    </source>
</evidence>
<dbReference type="AlphaFoldDB" id="A0A553NZP9"/>
<comment type="caution">
    <text evidence="1">The sequence shown here is derived from an EMBL/GenBank/DDBJ whole genome shotgun (WGS) entry which is preliminary data.</text>
</comment>
<proteinExistence type="predicted"/>
<dbReference type="EMBL" id="VCGU01000009">
    <property type="protein sequence ID" value="TRY70924.1"/>
    <property type="molecule type" value="Genomic_DNA"/>
</dbReference>